<dbReference type="InterPro" id="IPR006328">
    <property type="entry name" value="2-HAD"/>
</dbReference>
<name>A0AA40BUF9_9PEZI</name>
<dbReference type="InterPro" id="IPR023214">
    <property type="entry name" value="HAD_sf"/>
</dbReference>
<accession>A0AA40BUF9</accession>
<dbReference type="EMBL" id="JAULSU010000006">
    <property type="protein sequence ID" value="KAK0614059.1"/>
    <property type="molecule type" value="Genomic_DNA"/>
</dbReference>
<dbReference type="PANTHER" id="PTHR43316">
    <property type="entry name" value="HYDROLASE, HALOACID DELAHOGENASE-RELATED"/>
    <property type="match status" value="1"/>
</dbReference>
<dbReference type="InterPro" id="IPR006439">
    <property type="entry name" value="HAD-SF_hydro_IA"/>
</dbReference>
<comment type="similarity">
    <text evidence="1">Belongs to the HAD-like hydrolase superfamily. S-2-haloalkanoic acid dehalogenase family.</text>
</comment>
<organism evidence="3 4">
    <name type="scientific">Immersiella caudata</name>
    <dbReference type="NCBI Taxonomy" id="314043"/>
    <lineage>
        <taxon>Eukaryota</taxon>
        <taxon>Fungi</taxon>
        <taxon>Dikarya</taxon>
        <taxon>Ascomycota</taxon>
        <taxon>Pezizomycotina</taxon>
        <taxon>Sordariomycetes</taxon>
        <taxon>Sordariomycetidae</taxon>
        <taxon>Sordariales</taxon>
        <taxon>Lasiosphaeriaceae</taxon>
        <taxon>Immersiella</taxon>
    </lineage>
</organism>
<dbReference type="AlphaFoldDB" id="A0AA40BUF9"/>
<dbReference type="GO" id="GO:0016791">
    <property type="term" value="F:phosphatase activity"/>
    <property type="evidence" value="ECO:0007669"/>
    <property type="project" value="UniProtKB-ARBA"/>
</dbReference>
<evidence type="ECO:0000313" key="4">
    <source>
        <dbReference type="Proteomes" id="UP001175000"/>
    </source>
</evidence>
<keyword evidence="2" id="KW-0378">Hydrolase</keyword>
<dbReference type="Gene3D" id="1.10.150.240">
    <property type="entry name" value="Putative phosphatase, domain 2"/>
    <property type="match status" value="1"/>
</dbReference>
<keyword evidence="4" id="KW-1185">Reference proteome</keyword>
<gene>
    <name evidence="3" type="ORF">B0T14DRAFT_570039</name>
</gene>
<evidence type="ECO:0000313" key="3">
    <source>
        <dbReference type="EMBL" id="KAK0614059.1"/>
    </source>
</evidence>
<dbReference type="NCBIfam" id="TIGR01428">
    <property type="entry name" value="HAD_type_II"/>
    <property type="match status" value="1"/>
</dbReference>
<proteinExistence type="inferred from homology"/>
<dbReference type="SUPFAM" id="SSF56784">
    <property type="entry name" value="HAD-like"/>
    <property type="match status" value="1"/>
</dbReference>
<dbReference type="InterPro" id="IPR023198">
    <property type="entry name" value="PGP-like_dom2"/>
</dbReference>
<dbReference type="InterPro" id="IPR036412">
    <property type="entry name" value="HAD-like_sf"/>
</dbReference>
<reference evidence="3" key="1">
    <citation type="submission" date="2023-06" db="EMBL/GenBank/DDBJ databases">
        <title>Genome-scale phylogeny and comparative genomics of the fungal order Sordariales.</title>
        <authorList>
            <consortium name="Lawrence Berkeley National Laboratory"/>
            <person name="Hensen N."/>
            <person name="Bonometti L."/>
            <person name="Westerberg I."/>
            <person name="Brannstrom I.O."/>
            <person name="Guillou S."/>
            <person name="Cros-Aarteil S."/>
            <person name="Calhoun S."/>
            <person name="Haridas S."/>
            <person name="Kuo A."/>
            <person name="Mondo S."/>
            <person name="Pangilinan J."/>
            <person name="Riley R."/>
            <person name="Labutti K."/>
            <person name="Andreopoulos B."/>
            <person name="Lipzen A."/>
            <person name="Chen C."/>
            <person name="Yanf M."/>
            <person name="Daum C."/>
            <person name="Ng V."/>
            <person name="Clum A."/>
            <person name="Steindorff A."/>
            <person name="Ohm R."/>
            <person name="Martin F."/>
            <person name="Silar P."/>
            <person name="Natvig D."/>
            <person name="Lalanne C."/>
            <person name="Gautier V."/>
            <person name="Ament-Velasquez S.L."/>
            <person name="Kruys A."/>
            <person name="Hutchinson M.I."/>
            <person name="Powell A.J."/>
            <person name="Barry K."/>
            <person name="Miller A.N."/>
            <person name="Grigoriev I.V."/>
            <person name="Debuchy R."/>
            <person name="Gladieux P."/>
            <person name="Thoren M.H."/>
            <person name="Johannesson H."/>
        </authorList>
    </citation>
    <scope>NUCLEOTIDE SEQUENCE</scope>
    <source>
        <strain evidence="3">CBS 606.72</strain>
    </source>
</reference>
<comment type="caution">
    <text evidence="3">The sequence shown here is derived from an EMBL/GenBank/DDBJ whole genome shotgun (WGS) entry which is preliminary data.</text>
</comment>
<dbReference type="SFLD" id="SFLDS00003">
    <property type="entry name" value="Haloacid_Dehalogenase"/>
    <property type="match status" value="1"/>
</dbReference>
<evidence type="ECO:0000256" key="2">
    <source>
        <dbReference type="ARBA" id="ARBA00022801"/>
    </source>
</evidence>
<dbReference type="InterPro" id="IPR051540">
    <property type="entry name" value="S-2-haloacid_dehalogenase"/>
</dbReference>
<protein>
    <submittedName>
        <fullName evidence="3">HAD-like domain-containing protein</fullName>
    </submittedName>
</protein>
<dbReference type="SFLD" id="SFLDG01129">
    <property type="entry name" value="C1.5:_HAD__Beta-PGM__Phosphata"/>
    <property type="match status" value="1"/>
</dbReference>
<dbReference type="Pfam" id="PF00702">
    <property type="entry name" value="Hydrolase"/>
    <property type="match status" value="1"/>
</dbReference>
<dbReference type="GO" id="GO:0019120">
    <property type="term" value="F:hydrolase activity, acting on acid halide bonds, in C-halide compounds"/>
    <property type="evidence" value="ECO:0007669"/>
    <property type="project" value="InterPro"/>
</dbReference>
<sequence>MTAPLPIKALTFDVFGTVVDWRTSITSALTKAINSKLSSSPSLPPSTIAALKSLSVSSFVREWRTSYGKFTLSFVPGTTPWKDIDTHHHDSLVELLCSHGLSGVFTTSEIEELSKQWHFLQPWDDSAAGIKKLGSQYVTATLSNGNMSLLRDLNETGDLGFKELISAEEFKAYKPNPRVYLGACERLGLRPMEVAMVAAHLGDLEAARRQGMRTVYVERKGEEAWRVEEGRYEEAKGWVDLWVGVEEGGIEEVARRLGC</sequence>
<dbReference type="NCBIfam" id="TIGR01493">
    <property type="entry name" value="HAD-SF-IA-v2"/>
    <property type="match status" value="1"/>
</dbReference>
<dbReference type="Proteomes" id="UP001175000">
    <property type="component" value="Unassembled WGS sequence"/>
</dbReference>
<dbReference type="PANTHER" id="PTHR43316:SF3">
    <property type="entry name" value="HALOACID DEHALOGENASE, TYPE II (AFU_ORTHOLOGUE AFUA_2G07750)-RELATED"/>
    <property type="match status" value="1"/>
</dbReference>
<evidence type="ECO:0000256" key="1">
    <source>
        <dbReference type="ARBA" id="ARBA00008106"/>
    </source>
</evidence>
<dbReference type="Gene3D" id="3.40.50.1000">
    <property type="entry name" value="HAD superfamily/HAD-like"/>
    <property type="match status" value="1"/>
</dbReference>
<dbReference type="PRINTS" id="PR00413">
    <property type="entry name" value="HADHALOGNASE"/>
</dbReference>